<accession>A0A9W9YB02</accession>
<dbReference type="Gene3D" id="1.10.418.10">
    <property type="entry name" value="Calponin-like domain"/>
    <property type="match status" value="2"/>
</dbReference>
<dbReference type="PANTHER" id="PTHR38537">
    <property type="entry name" value="JITTERBUG, ISOFORM N"/>
    <property type="match status" value="1"/>
</dbReference>
<dbReference type="AlphaFoldDB" id="A0A9W9YB02"/>
<feature type="domain" description="Calponin-homology (CH)" evidence="4">
    <location>
        <begin position="43"/>
        <end position="149"/>
    </location>
</feature>
<sequence>MTTTIERDQQSLKSPRSPGRAATGQFSFKGSLYLAGHEKDWIEIQKNTFTNWCNVQIQPYGVQITGDLAEAFEDGLTLVYLVEAVSTKKVGRYNKNPRLYAQKLENITCALRLLESDGIKLVNIGNEDIANGNVKLILGLLWRLILHYQISSSGSASGKQLLLLWLKNAVPDRNIRNVTTDWNDGISLSALNEFCQPGLCPNYKSLNPETRLSNASDAMNAAETNFKSRRWFHRNSS</sequence>
<comment type="caution">
    <text evidence="5">The sequence shown here is derived from an EMBL/GenBank/DDBJ whole genome shotgun (WGS) entry which is preliminary data.</text>
</comment>
<reference evidence="5" key="1">
    <citation type="submission" date="2023-01" db="EMBL/GenBank/DDBJ databases">
        <title>Genome assembly of the deep-sea coral Lophelia pertusa.</title>
        <authorList>
            <person name="Herrera S."/>
            <person name="Cordes E."/>
        </authorList>
    </citation>
    <scope>NUCLEOTIDE SEQUENCE</scope>
    <source>
        <strain evidence="5">USNM1676648</strain>
        <tissue evidence="5">Polyp</tissue>
    </source>
</reference>
<protein>
    <recommendedName>
        <fullName evidence="4">Calponin-homology (CH) domain-containing protein</fullName>
    </recommendedName>
</protein>
<feature type="domain" description="Calponin-homology (CH)" evidence="4">
    <location>
        <begin position="156"/>
        <end position="237"/>
    </location>
</feature>
<keyword evidence="6" id="KW-1185">Reference proteome</keyword>
<evidence type="ECO:0000313" key="5">
    <source>
        <dbReference type="EMBL" id="KAJ7330660.1"/>
    </source>
</evidence>
<dbReference type="GO" id="GO:0030036">
    <property type="term" value="P:actin cytoskeleton organization"/>
    <property type="evidence" value="ECO:0007669"/>
    <property type="project" value="InterPro"/>
</dbReference>
<dbReference type="SUPFAM" id="SSF47576">
    <property type="entry name" value="Calponin-homology domain, CH-domain"/>
    <property type="match status" value="1"/>
</dbReference>
<proteinExistence type="predicted"/>
<dbReference type="PANTHER" id="PTHR38537:SF8">
    <property type="entry name" value="FILAMIN-A"/>
    <property type="match status" value="1"/>
</dbReference>
<dbReference type="FunFam" id="1.10.418.10:FF:000006">
    <property type="entry name" value="Filamin-B isoform A"/>
    <property type="match status" value="1"/>
</dbReference>
<dbReference type="InterPro" id="IPR036872">
    <property type="entry name" value="CH_dom_sf"/>
</dbReference>
<dbReference type="Proteomes" id="UP001163046">
    <property type="component" value="Unassembled WGS sequence"/>
</dbReference>
<dbReference type="OrthoDB" id="6018813at2759"/>
<evidence type="ECO:0000259" key="4">
    <source>
        <dbReference type="PROSITE" id="PS50021"/>
    </source>
</evidence>
<evidence type="ECO:0000256" key="2">
    <source>
        <dbReference type="ARBA" id="ARBA00023203"/>
    </source>
</evidence>
<dbReference type="PROSITE" id="PS50021">
    <property type="entry name" value="CH"/>
    <property type="match status" value="2"/>
</dbReference>
<evidence type="ECO:0000256" key="1">
    <source>
        <dbReference type="ARBA" id="ARBA00022737"/>
    </source>
</evidence>
<dbReference type="InterPro" id="IPR001589">
    <property type="entry name" value="Actinin_actin-bd_CS"/>
</dbReference>
<dbReference type="InterPro" id="IPR044801">
    <property type="entry name" value="Filamin"/>
</dbReference>
<dbReference type="EMBL" id="MU827792">
    <property type="protein sequence ID" value="KAJ7330660.1"/>
    <property type="molecule type" value="Genomic_DNA"/>
</dbReference>
<name>A0A9W9YB02_9CNID</name>
<dbReference type="PROSITE" id="PS00019">
    <property type="entry name" value="ACTININ_1"/>
    <property type="match status" value="1"/>
</dbReference>
<keyword evidence="1" id="KW-0677">Repeat</keyword>
<feature type="region of interest" description="Disordered" evidence="3">
    <location>
        <begin position="1"/>
        <end position="23"/>
    </location>
</feature>
<dbReference type="GO" id="GO:0051015">
    <property type="term" value="F:actin filament binding"/>
    <property type="evidence" value="ECO:0007669"/>
    <property type="project" value="InterPro"/>
</dbReference>
<dbReference type="InterPro" id="IPR001715">
    <property type="entry name" value="CH_dom"/>
</dbReference>
<dbReference type="Pfam" id="PF00307">
    <property type="entry name" value="CH"/>
    <property type="match status" value="2"/>
</dbReference>
<evidence type="ECO:0000256" key="3">
    <source>
        <dbReference type="SAM" id="MobiDB-lite"/>
    </source>
</evidence>
<organism evidence="5 6">
    <name type="scientific">Desmophyllum pertusum</name>
    <dbReference type="NCBI Taxonomy" id="174260"/>
    <lineage>
        <taxon>Eukaryota</taxon>
        <taxon>Metazoa</taxon>
        <taxon>Cnidaria</taxon>
        <taxon>Anthozoa</taxon>
        <taxon>Hexacorallia</taxon>
        <taxon>Scleractinia</taxon>
        <taxon>Caryophylliina</taxon>
        <taxon>Caryophylliidae</taxon>
        <taxon>Desmophyllum</taxon>
    </lineage>
</organism>
<dbReference type="SMART" id="SM00033">
    <property type="entry name" value="CH"/>
    <property type="match status" value="2"/>
</dbReference>
<dbReference type="CDD" id="cd21227">
    <property type="entry name" value="CH_jitterbug-like_rpt1"/>
    <property type="match status" value="1"/>
</dbReference>
<gene>
    <name evidence="5" type="ORF">OS493_022275</name>
</gene>
<keyword evidence="2" id="KW-0009">Actin-binding</keyword>
<evidence type="ECO:0000313" key="6">
    <source>
        <dbReference type="Proteomes" id="UP001163046"/>
    </source>
</evidence>
<feature type="compositionally biased region" description="Basic and acidic residues" evidence="3">
    <location>
        <begin position="1"/>
        <end position="10"/>
    </location>
</feature>